<evidence type="ECO:0000256" key="1">
    <source>
        <dbReference type="SAM" id="MobiDB-lite"/>
    </source>
</evidence>
<dbReference type="AlphaFoldDB" id="A0A443I247"/>
<keyword evidence="3" id="KW-1185">Reference proteome</keyword>
<sequence>MSSSDKLMDTEPGGESRQYESIKEFTKTPPKQSGQLRAGAAHTYSDIKTGLEPGEAQEGYGEISPDEDGFAGRTTDVSGEADKDLKPRAPEDDEEARKSRRAQRYGPGSGVGA</sequence>
<feature type="compositionally biased region" description="Basic and acidic residues" evidence="1">
    <location>
        <begin position="17"/>
        <end position="26"/>
    </location>
</feature>
<accession>A0A443I247</accession>
<evidence type="ECO:0000313" key="3">
    <source>
        <dbReference type="Proteomes" id="UP000283841"/>
    </source>
</evidence>
<gene>
    <name evidence="2" type="ORF">C8Q69DRAFT_525740</name>
</gene>
<dbReference type="GeneID" id="39602891"/>
<dbReference type="OrthoDB" id="5386823at2759"/>
<dbReference type="RefSeq" id="XP_028487770.1">
    <property type="nucleotide sequence ID" value="XM_028633614.1"/>
</dbReference>
<proteinExistence type="predicted"/>
<reference evidence="2 3" key="1">
    <citation type="journal article" date="2018" name="Front. Microbiol.">
        <title>Genomic and genetic insights into a cosmopolitan fungus, Paecilomyces variotii (Eurotiales).</title>
        <authorList>
            <person name="Urquhart A.S."/>
            <person name="Mondo S.J."/>
            <person name="Makela M.R."/>
            <person name="Hane J.K."/>
            <person name="Wiebenga A."/>
            <person name="He G."/>
            <person name="Mihaltcheva S."/>
            <person name="Pangilinan J."/>
            <person name="Lipzen A."/>
            <person name="Barry K."/>
            <person name="de Vries R.P."/>
            <person name="Grigoriev I.V."/>
            <person name="Idnurm A."/>
        </authorList>
    </citation>
    <scope>NUCLEOTIDE SEQUENCE [LARGE SCALE GENOMIC DNA]</scope>
    <source>
        <strain evidence="2 3">CBS 101075</strain>
    </source>
</reference>
<protein>
    <submittedName>
        <fullName evidence="2">Uncharacterized protein</fullName>
    </submittedName>
</protein>
<dbReference type="EMBL" id="RCNU01000002">
    <property type="protein sequence ID" value="RWQ98125.1"/>
    <property type="molecule type" value="Genomic_DNA"/>
</dbReference>
<organism evidence="2 3">
    <name type="scientific">Byssochlamys spectabilis</name>
    <name type="common">Paecilomyces variotii</name>
    <dbReference type="NCBI Taxonomy" id="264951"/>
    <lineage>
        <taxon>Eukaryota</taxon>
        <taxon>Fungi</taxon>
        <taxon>Dikarya</taxon>
        <taxon>Ascomycota</taxon>
        <taxon>Pezizomycotina</taxon>
        <taxon>Eurotiomycetes</taxon>
        <taxon>Eurotiomycetidae</taxon>
        <taxon>Eurotiales</taxon>
        <taxon>Thermoascaceae</taxon>
        <taxon>Paecilomyces</taxon>
    </lineage>
</organism>
<feature type="region of interest" description="Disordered" evidence="1">
    <location>
        <begin position="1"/>
        <end position="113"/>
    </location>
</feature>
<dbReference type="VEuPathDB" id="FungiDB:C8Q69DRAFT_525740"/>
<comment type="caution">
    <text evidence="2">The sequence shown here is derived from an EMBL/GenBank/DDBJ whole genome shotgun (WGS) entry which is preliminary data.</text>
</comment>
<dbReference type="Proteomes" id="UP000283841">
    <property type="component" value="Unassembled WGS sequence"/>
</dbReference>
<evidence type="ECO:0000313" key="2">
    <source>
        <dbReference type="EMBL" id="RWQ98125.1"/>
    </source>
</evidence>
<feature type="compositionally biased region" description="Basic and acidic residues" evidence="1">
    <location>
        <begin position="80"/>
        <end position="90"/>
    </location>
</feature>
<name>A0A443I247_BYSSP</name>